<dbReference type="SUPFAM" id="SSF56672">
    <property type="entry name" value="DNA/RNA polymerases"/>
    <property type="match status" value="1"/>
</dbReference>
<comment type="similarity">
    <text evidence="2">Belongs to the DNA polymerase type-Y family.</text>
</comment>
<organism evidence="19 20">
    <name type="scientific">Trichomonascus ciferrii</name>
    <dbReference type="NCBI Taxonomy" id="44093"/>
    <lineage>
        <taxon>Eukaryota</taxon>
        <taxon>Fungi</taxon>
        <taxon>Dikarya</taxon>
        <taxon>Ascomycota</taxon>
        <taxon>Saccharomycotina</taxon>
        <taxon>Dipodascomycetes</taxon>
        <taxon>Dipodascales</taxon>
        <taxon>Trichomonascaceae</taxon>
        <taxon>Trichomonascus</taxon>
        <taxon>Trichomonascus ciferrii complex</taxon>
    </lineage>
</organism>
<keyword evidence="5" id="KW-0808">Transferase</keyword>
<comment type="subcellular location">
    <subcellularLocation>
        <location evidence="1">Nucleus</location>
    </subcellularLocation>
</comment>
<dbReference type="PANTHER" id="PTHR45990">
    <property type="entry name" value="DNA REPAIR PROTEIN REV1"/>
    <property type="match status" value="1"/>
</dbReference>
<evidence type="ECO:0000313" key="19">
    <source>
        <dbReference type="EMBL" id="KAA8908035.1"/>
    </source>
</evidence>
<dbReference type="Gene3D" id="6.10.250.1630">
    <property type="match status" value="1"/>
</dbReference>
<evidence type="ECO:0000313" key="20">
    <source>
        <dbReference type="Proteomes" id="UP000761534"/>
    </source>
</evidence>
<dbReference type="VEuPathDB" id="FungiDB:TRICI_004862"/>
<dbReference type="AlphaFoldDB" id="A0A642UYT8"/>
<dbReference type="SUPFAM" id="SSF100879">
    <property type="entry name" value="Lesion bypass DNA polymerase (Y-family), little finger domain"/>
    <property type="match status" value="1"/>
</dbReference>
<evidence type="ECO:0000256" key="13">
    <source>
        <dbReference type="ARBA" id="ARBA00058985"/>
    </source>
</evidence>
<keyword evidence="9 15" id="KW-0460">Magnesium</keyword>
<keyword evidence="11" id="KW-0234">DNA repair</keyword>
<evidence type="ECO:0000256" key="15">
    <source>
        <dbReference type="PIRSR" id="PIRSR036573-2"/>
    </source>
</evidence>
<dbReference type="InterPro" id="IPR036775">
    <property type="entry name" value="DNA_pol_Y-fam_lit_finger_sf"/>
</dbReference>
<evidence type="ECO:0000256" key="10">
    <source>
        <dbReference type="ARBA" id="ARBA00023125"/>
    </source>
</evidence>
<evidence type="ECO:0000256" key="16">
    <source>
        <dbReference type="SAM" id="MobiDB-lite"/>
    </source>
</evidence>
<dbReference type="SUPFAM" id="SSF52113">
    <property type="entry name" value="BRCT domain"/>
    <property type="match status" value="1"/>
</dbReference>
<evidence type="ECO:0000256" key="9">
    <source>
        <dbReference type="ARBA" id="ARBA00022842"/>
    </source>
</evidence>
<dbReference type="Gene3D" id="3.30.1490.100">
    <property type="entry name" value="DNA polymerase, Y-family, little finger domain"/>
    <property type="match status" value="1"/>
</dbReference>
<keyword evidence="8" id="KW-0227">DNA damage</keyword>
<dbReference type="EMBL" id="SWFS01000372">
    <property type="protein sequence ID" value="KAA8908035.1"/>
    <property type="molecule type" value="Genomic_DNA"/>
</dbReference>
<comment type="caution">
    <text evidence="19">The sequence shown here is derived from an EMBL/GenBank/DDBJ whole genome shotgun (WGS) entry which is preliminary data.</text>
</comment>
<evidence type="ECO:0000256" key="11">
    <source>
        <dbReference type="ARBA" id="ARBA00023204"/>
    </source>
</evidence>
<sequence length="802" mass="91110">MPELHRATKELQKHKFSGSEEGNEYSGTEFGGFGEYFHNKLLKLQNQAQEYYAVQSDIFKDCVIYITGYTRPSAPEIKRLVTTHGGIICHYLAGKTYATHIVANSLTARKRIEYAKYKVVRPEWITESVREGKQLPWHRFRVTSEDVNVPKSVQEKLPDALDPGFVENYYKNSRLHHLSSWRGELKRKFQSMAKKCNAKNNQQSSEDMRRRVIIHVDFDSFFVAVSLLKNPELRGQPICVSSSQSGNGDVASCSYEARKYGVKNGMWVSQAKRLCPELRTIPYDFEGYEKASNALYNILVDLDPDALFPVSVDEALVDVTTLVEGTTSPDDHAKKVLEFCSDLRKRIKESAMINASIGAAPNVLLAKVALRKAKPDGEFYVPQAGAQKFLGPLPVRDLPGIGPHISQRLEEELKIVTVEDVRETGEKKMCNLLGGKLGKRIFDQSQGLDDTDITDIPPPKSIGVEIAWGIRLKTNEHVKMFVKNLCSELYRRMNQESTTLQGCQLVVKVYQRHPEAPIEPPKYLGHGHCEITSKSSPQFPPSNDLDFISKTCCDLVASFQCPPQDFRGLGIQLVKLTYSEDTKQQRKLEFAPATNQNVSLSRKPSPQTTPTKRFRTESTSPSPVKLGNAPQFMTITQQFRRQHEGVVSPRKKKRRLIDSSIDLPTDINPEVFDELPPELQSEIIRIQGRPPRNASPTPKTEITKYVPVKFFNDISDESQIRQLVSNWIKSTEYPHYDDVCLIEQYLINVVNHDRDWGKATRLLEWMSHCAKSSTGPEWWPLIDILHENIVKPHLYKVRGINI</sequence>
<feature type="binding site" evidence="15">
    <location>
        <position position="313"/>
    </location>
    <ligand>
        <name>Mg(2+)</name>
        <dbReference type="ChEBI" id="CHEBI:18420"/>
        <label>1</label>
    </ligand>
</feature>
<comment type="function">
    <text evidence="13">Deoxycytidyl transferase involved in DNA repair. Transfers a dCMP residue from dCTP to the 3'-end of a DNA primer in a template-dependent reaction. May assist in the first step in the bypass of abasic lesions by the insertion of a nucleotide opposite the lesion. Required for normal induction of mutations by physical and chemical agents. Involved in mitochondrial DNA mutagenesis.</text>
</comment>
<feature type="compositionally biased region" description="Polar residues" evidence="16">
    <location>
        <begin position="593"/>
        <end position="622"/>
    </location>
</feature>
<dbReference type="InterPro" id="IPR001126">
    <property type="entry name" value="UmuC"/>
</dbReference>
<feature type="domain" description="UmuC" evidence="18">
    <location>
        <begin position="213"/>
        <end position="402"/>
    </location>
</feature>
<dbReference type="Pfam" id="PF00817">
    <property type="entry name" value="IMS"/>
    <property type="match status" value="1"/>
</dbReference>
<evidence type="ECO:0000256" key="8">
    <source>
        <dbReference type="ARBA" id="ARBA00022763"/>
    </source>
</evidence>
<dbReference type="GO" id="GO:0017125">
    <property type="term" value="F:deoxycytidyl transferase activity"/>
    <property type="evidence" value="ECO:0007669"/>
    <property type="project" value="TreeGrafter"/>
</dbReference>
<keyword evidence="10" id="KW-0238">DNA-binding</keyword>
<evidence type="ECO:0000256" key="14">
    <source>
        <dbReference type="ARBA" id="ARBA00081902"/>
    </source>
</evidence>
<dbReference type="GO" id="GO:0003684">
    <property type="term" value="F:damaged DNA binding"/>
    <property type="evidence" value="ECO:0007669"/>
    <property type="project" value="InterPro"/>
</dbReference>
<dbReference type="InterPro" id="IPR036420">
    <property type="entry name" value="BRCT_dom_sf"/>
</dbReference>
<dbReference type="FunFam" id="3.40.50.10190:FF:000011">
    <property type="entry name" value="DNA repair protein REV1"/>
    <property type="match status" value="1"/>
</dbReference>
<dbReference type="GO" id="GO:0005634">
    <property type="term" value="C:nucleus"/>
    <property type="evidence" value="ECO:0007669"/>
    <property type="project" value="UniProtKB-SubCell"/>
</dbReference>
<dbReference type="OrthoDB" id="427711at2759"/>
<dbReference type="Pfam" id="PF11799">
    <property type="entry name" value="IMS_C"/>
    <property type="match status" value="1"/>
</dbReference>
<dbReference type="GO" id="GO:0042276">
    <property type="term" value="P:error-prone translesion synthesis"/>
    <property type="evidence" value="ECO:0007669"/>
    <property type="project" value="InterPro"/>
</dbReference>
<dbReference type="InterPro" id="IPR043502">
    <property type="entry name" value="DNA/RNA_pol_sf"/>
</dbReference>
<dbReference type="Pfam" id="PF14377">
    <property type="entry name" value="UBM"/>
    <property type="match status" value="1"/>
</dbReference>
<dbReference type="InterPro" id="IPR025527">
    <property type="entry name" value="HUWE1/Rev1_UBM"/>
</dbReference>
<dbReference type="GO" id="GO:0046872">
    <property type="term" value="F:metal ion binding"/>
    <property type="evidence" value="ECO:0007669"/>
    <property type="project" value="UniProtKB-KW"/>
</dbReference>
<dbReference type="Gene3D" id="1.10.150.20">
    <property type="entry name" value="5' to 3' exonuclease, C-terminal subdomain"/>
    <property type="match status" value="1"/>
</dbReference>
<feature type="compositionally biased region" description="Basic and acidic residues" evidence="16">
    <location>
        <begin position="1"/>
        <end position="13"/>
    </location>
</feature>
<name>A0A642UYT8_9ASCO</name>
<dbReference type="SMART" id="SM00292">
    <property type="entry name" value="BRCT"/>
    <property type="match status" value="1"/>
</dbReference>
<feature type="domain" description="BRCT" evidence="17">
    <location>
        <begin position="54"/>
        <end position="142"/>
    </location>
</feature>
<dbReference type="GO" id="GO:0006281">
    <property type="term" value="P:DNA repair"/>
    <property type="evidence" value="ECO:0007669"/>
    <property type="project" value="UniProtKB-KW"/>
</dbReference>
<evidence type="ECO:0000256" key="7">
    <source>
        <dbReference type="ARBA" id="ARBA00022723"/>
    </source>
</evidence>
<evidence type="ECO:0000256" key="12">
    <source>
        <dbReference type="ARBA" id="ARBA00023242"/>
    </source>
</evidence>
<dbReference type="InterPro" id="IPR053848">
    <property type="entry name" value="IMS_HHH_1"/>
</dbReference>
<keyword evidence="6" id="KW-0548">Nucleotidyltransferase</keyword>
<dbReference type="Gene3D" id="3.40.1170.60">
    <property type="match status" value="1"/>
</dbReference>
<dbReference type="InterPro" id="IPR012112">
    <property type="entry name" value="REV1"/>
</dbReference>
<feature type="binding site" evidence="15">
    <location>
        <position position="217"/>
    </location>
    <ligand>
        <name>Mg(2+)</name>
        <dbReference type="ChEBI" id="CHEBI:18420"/>
        <label>1</label>
    </ligand>
</feature>
<dbReference type="InterPro" id="IPR031991">
    <property type="entry name" value="Rev1_C"/>
</dbReference>
<feature type="binding site" evidence="15">
    <location>
        <position position="314"/>
    </location>
    <ligand>
        <name>Mg(2+)</name>
        <dbReference type="ChEBI" id="CHEBI:18420"/>
        <label>1</label>
    </ligand>
</feature>
<dbReference type="PIRSF" id="PIRSF036573">
    <property type="entry name" value="REV1"/>
    <property type="match status" value="1"/>
</dbReference>
<protein>
    <recommendedName>
        <fullName evidence="3">DNA repair protein REV1</fullName>
    </recommendedName>
    <alternativeName>
        <fullName evidence="14">Reversionless protein 1</fullName>
    </alternativeName>
</protein>
<evidence type="ECO:0000259" key="18">
    <source>
        <dbReference type="PROSITE" id="PS50173"/>
    </source>
</evidence>
<dbReference type="FunFam" id="3.30.1490.100:FF:000001">
    <property type="entry name" value="DNA repair protein REV1"/>
    <property type="match status" value="1"/>
</dbReference>
<dbReference type="PROSITE" id="PS50172">
    <property type="entry name" value="BRCT"/>
    <property type="match status" value="1"/>
</dbReference>
<dbReference type="InterPro" id="IPR017961">
    <property type="entry name" value="DNA_pol_Y-fam_little_finger"/>
</dbReference>
<proteinExistence type="inferred from homology"/>
<dbReference type="GO" id="GO:0003887">
    <property type="term" value="F:DNA-directed DNA polymerase activity"/>
    <property type="evidence" value="ECO:0007669"/>
    <property type="project" value="InterPro"/>
</dbReference>
<evidence type="ECO:0000256" key="1">
    <source>
        <dbReference type="ARBA" id="ARBA00004123"/>
    </source>
</evidence>
<dbReference type="PROSITE" id="PS50173">
    <property type="entry name" value="UMUC"/>
    <property type="match status" value="1"/>
</dbReference>
<evidence type="ECO:0000256" key="6">
    <source>
        <dbReference type="ARBA" id="ARBA00022695"/>
    </source>
</evidence>
<keyword evidence="7 15" id="KW-0479">Metal-binding</keyword>
<accession>A0A642UYT8</accession>
<dbReference type="Gene3D" id="1.20.58.1280">
    <property type="entry name" value="DNA repair protein Rev1, C-terminal domain"/>
    <property type="match status" value="1"/>
</dbReference>
<dbReference type="Pfam" id="PF16727">
    <property type="entry name" value="REV1_C"/>
    <property type="match status" value="1"/>
</dbReference>
<evidence type="ECO:0000256" key="2">
    <source>
        <dbReference type="ARBA" id="ARBA00010945"/>
    </source>
</evidence>
<keyword evidence="4" id="KW-0237">DNA synthesis</keyword>
<keyword evidence="12" id="KW-0539">Nucleus</keyword>
<gene>
    <name evidence="19" type="ORF">TRICI_004862</name>
</gene>
<dbReference type="CDD" id="cd17719">
    <property type="entry name" value="BRCT_Rev1"/>
    <property type="match status" value="1"/>
</dbReference>
<dbReference type="GO" id="GO:0070987">
    <property type="term" value="P:error-free translesion synthesis"/>
    <property type="evidence" value="ECO:0007669"/>
    <property type="project" value="UniProtKB-ARBA"/>
</dbReference>
<dbReference type="InterPro" id="IPR001357">
    <property type="entry name" value="BRCT_dom"/>
</dbReference>
<evidence type="ECO:0000256" key="5">
    <source>
        <dbReference type="ARBA" id="ARBA00022679"/>
    </source>
</evidence>
<evidence type="ECO:0000259" key="17">
    <source>
        <dbReference type="PROSITE" id="PS50172"/>
    </source>
</evidence>
<dbReference type="InterPro" id="IPR043128">
    <property type="entry name" value="Rev_trsase/Diguanyl_cyclase"/>
</dbReference>
<dbReference type="Proteomes" id="UP000761534">
    <property type="component" value="Unassembled WGS sequence"/>
</dbReference>
<feature type="region of interest" description="Disordered" evidence="16">
    <location>
        <begin position="1"/>
        <end position="25"/>
    </location>
</feature>
<reference evidence="19" key="1">
    <citation type="journal article" date="2019" name="G3 (Bethesda)">
        <title>Genome Assemblies of Two Rare Opportunistic Yeast Pathogens: Diutina rugosa (syn. Candida rugosa) and Trichomonascus ciferrii (syn. Candida ciferrii).</title>
        <authorList>
            <person name="Mixao V."/>
            <person name="Saus E."/>
            <person name="Hansen A.P."/>
            <person name="Lass-Florl C."/>
            <person name="Gabaldon T."/>
        </authorList>
    </citation>
    <scope>NUCLEOTIDE SEQUENCE</scope>
    <source>
        <strain evidence="19">CBS 4856</strain>
    </source>
</reference>
<dbReference type="FunFam" id="3.40.1170.60:FF:000003">
    <property type="entry name" value="DNA polymerase eta"/>
    <property type="match status" value="1"/>
</dbReference>
<dbReference type="Gene3D" id="6.10.250.1490">
    <property type="match status" value="1"/>
</dbReference>
<comment type="cofactor">
    <cofactor evidence="15">
        <name>Mg(2+)</name>
        <dbReference type="ChEBI" id="CHEBI:18420"/>
    </cofactor>
    <text evidence="15">Binds 2 magnesium ions.</text>
</comment>
<feature type="region of interest" description="Disordered" evidence="16">
    <location>
        <begin position="593"/>
        <end position="628"/>
    </location>
</feature>
<dbReference type="PANTHER" id="PTHR45990:SF1">
    <property type="entry name" value="DNA REPAIR PROTEIN REV1"/>
    <property type="match status" value="1"/>
</dbReference>
<evidence type="ECO:0000256" key="3">
    <source>
        <dbReference type="ARBA" id="ARBA00020399"/>
    </source>
</evidence>
<dbReference type="Pfam" id="PF21999">
    <property type="entry name" value="IMS_HHH_1"/>
    <property type="match status" value="1"/>
</dbReference>
<dbReference type="InterPro" id="IPR038401">
    <property type="entry name" value="Rev1_C_sf"/>
</dbReference>
<dbReference type="Gene3D" id="3.40.50.10190">
    <property type="entry name" value="BRCT domain"/>
    <property type="match status" value="1"/>
</dbReference>
<dbReference type="Gene3D" id="3.30.70.270">
    <property type="match status" value="1"/>
</dbReference>
<dbReference type="Pfam" id="PF16589">
    <property type="entry name" value="BRCT_2"/>
    <property type="match status" value="1"/>
</dbReference>
<keyword evidence="20" id="KW-1185">Reference proteome</keyword>
<evidence type="ECO:0000256" key="4">
    <source>
        <dbReference type="ARBA" id="ARBA00022634"/>
    </source>
</evidence>